<protein>
    <submittedName>
        <fullName evidence="7">4115_t:CDS:1</fullName>
    </submittedName>
</protein>
<dbReference type="InterPro" id="IPR011708">
    <property type="entry name" value="DNA_pol3_alpha_NTPase_dom"/>
</dbReference>
<dbReference type="EMBL" id="CAJVPL010002463">
    <property type="protein sequence ID" value="CAG8611086.1"/>
    <property type="molecule type" value="Genomic_DNA"/>
</dbReference>
<dbReference type="PANTHER" id="PTHR32294">
    <property type="entry name" value="DNA POLYMERASE III SUBUNIT ALPHA"/>
    <property type="match status" value="1"/>
</dbReference>
<evidence type="ECO:0000259" key="5">
    <source>
        <dbReference type="Pfam" id="PF07733"/>
    </source>
</evidence>
<keyword evidence="2" id="KW-0548">Nucleotidyltransferase</keyword>
<dbReference type="GO" id="GO:0008408">
    <property type="term" value="F:3'-5' exonuclease activity"/>
    <property type="evidence" value="ECO:0007669"/>
    <property type="project" value="InterPro"/>
</dbReference>
<feature type="domain" description="Bacterial DNA polymerase III alpha subunit NTPase" evidence="5">
    <location>
        <begin position="1"/>
        <end position="90"/>
    </location>
</feature>
<name>A0A9N9CT43_9GLOM</name>
<dbReference type="GO" id="GO:0006260">
    <property type="term" value="P:DNA replication"/>
    <property type="evidence" value="ECO:0007669"/>
    <property type="project" value="UniProtKB-KW"/>
</dbReference>
<reference evidence="7" key="1">
    <citation type="submission" date="2021-06" db="EMBL/GenBank/DDBJ databases">
        <authorList>
            <person name="Kallberg Y."/>
            <person name="Tangrot J."/>
            <person name="Rosling A."/>
        </authorList>
    </citation>
    <scope>NUCLEOTIDE SEQUENCE</scope>
    <source>
        <strain evidence="7">MT106</strain>
    </source>
</reference>
<keyword evidence="8" id="KW-1185">Reference proteome</keyword>
<keyword evidence="1" id="KW-0808">Transferase</keyword>
<proteinExistence type="predicted"/>
<dbReference type="InterPro" id="IPR004805">
    <property type="entry name" value="DnaE2/DnaE/PolC"/>
</dbReference>
<dbReference type="Pfam" id="PF07733">
    <property type="entry name" value="DNA_pol3_alpha"/>
    <property type="match status" value="2"/>
</dbReference>
<sequence length="390" mass="45165">DVTNHLKEEKIMVGPGRGSAVASLVTYLLGITSVDPLEHKLFFERFLNEKRKNLPDIDLDVENQEEVFNYLQKKYPKKQVSRIVTKKKIAGENPDFNNLKLQRWQNSYPNLFELTGKIRDLYYDTGIHPAGVIISENSLAGSVPLKLEKDYLLALFEEDKLAKLGLKKYDFLSLRETLGFIRELLNNFLLTGIFQLDTPSARVLFNRFRPQNFSELVIFLALNRPGTKKKVEEISQKENAKANISFSSPALKEILTETYGHIIFEEQISQIFALVYDFSFAEAEVKRRELTKKGLEKDFFEKVKKITTLTESNLIYQQINSAIGYTFNKAHAVAYSYLTYYIAYLKANFFPELVTYFLNKKKDKELPHLQEAFFYGFQIKGPDINYSETE</sequence>
<dbReference type="OrthoDB" id="2397433at2759"/>
<keyword evidence="4" id="KW-0239">DNA-directed DNA polymerase</keyword>
<evidence type="ECO:0000256" key="2">
    <source>
        <dbReference type="ARBA" id="ARBA00022695"/>
    </source>
</evidence>
<dbReference type="AlphaFoldDB" id="A0A9N9CT43"/>
<keyword evidence="3" id="KW-0235">DNA replication</keyword>
<evidence type="ECO:0000313" key="7">
    <source>
        <dbReference type="EMBL" id="CAG8611086.1"/>
    </source>
</evidence>
<dbReference type="Proteomes" id="UP000789831">
    <property type="component" value="Unassembled WGS sequence"/>
</dbReference>
<evidence type="ECO:0000259" key="6">
    <source>
        <dbReference type="Pfam" id="PF17657"/>
    </source>
</evidence>
<feature type="non-terminal residue" evidence="7">
    <location>
        <position position="390"/>
    </location>
</feature>
<comment type="caution">
    <text evidence="7">The sequence shown here is derived from an EMBL/GenBank/DDBJ whole genome shotgun (WGS) entry which is preliminary data.</text>
</comment>
<evidence type="ECO:0000256" key="4">
    <source>
        <dbReference type="ARBA" id="ARBA00022932"/>
    </source>
</evidence>
<gene>
    <name evidence="7" type="ORF">AGERDE_LOCUS9594</name>
</gene>
<evidence type="ECO:0000256" key="1">
    <source>
        <dbReference type="ARBA" id="ARBA00022679"/>
    </source>
</evidence>
<organism evidence="7 8">
    <name type="scientific">Ambispora gerdemannii</name>
    <dbReference type="NCBI Taxonomy" id="144530"/>
    <lineage>
        <taxon>Eukaryota</taxon>
        <taxon>Fungi</taxon>
        <taxon>Fungi incertae sedis</taxon>
        <taxon>Mucoromycota</taxon>
        <taxon>Glomeromycotina</taxon>
        <taxon>Glomeromycetes</taxon>
        <taxon>Archaeosporales</taxon>
        <taxon>Ambisporaceae</taxon>
        <taxon>Ambispora</taxon>
    </lineage>
</organism>
<dbReference type="PANTHER" id="PTHR32294:SF0">
    <property type="entry name" value="DNA POLYMERASE III SUBUNIT ALPHA"/>
    <property type="match status" value="1"/>
</dbReference>
<accession>A0A9N9CT43</accession>
<dbReference type="Pfam" id="PF17657">
    <property type="entry name" value="DNA_pol3_finger"/>
    <property type="match status" value="1"/>
</dbReference>
<feature type="domain" description="Bacterial DNA polymerase III alpha subunit NTPase" evidence="5">
    <location>
        <begin position="100"/>
        <end position="172"/>
    </location>
</feature>
<evidence type="ECO:0000313" key="8">
    <source>
        <dbReference type="Proteomes" id="UP000789831"/>
    </source>
</evidence>
<evidence type="ECO:0000256" key="3">
    <source>
        <dbReference type="ARBA" id="ARBA00022705"/>
    </source>
</evidence>
<feature type="domain" description="DNA polymerase III alpha subunit finger" evidence="6">
    <location>
        <begin position="184"/>
        <end position="298"/>
    </location>
</feature>
<dbReference type="InterPro" id="IPR040982">
    <property type="entry name" value="DNA_pol3_finger"/>
</dbReference>
<dbReference type="GO" id="GO:0003887">
    <property type="term" value="F:DNA-directed DNA polymerase activity"/>
    <property type="evidence" value="ECO:0007669"/>
    <property type="project" value="UniProtKB-KW"/>
</dbReference>